<dbReference type="Pfam" id="PF02517">
    <property type="entry name" value="Rce1-like"/>
    <property type="match status" value="1"/>
</dbReference>
<feature type="transmembrane region" description="Helical" evidence="1">
    <location>
        <begin position="229"/>
        <end position="247"/>
    </location>
</feature>
<name>A0ABU8CCP3_9GAMM</name>
<feature type="transmembrane region" description="Helical" evidence="1">
    <location>
        <begin position="259"/>
        <end position="277"/>
    </location>
</feature>
<dbReference type="GO" id="GO:0008237">
    <property type="term" value="F:metallopeptidase activity"/>
    <property type="evidence" value="ECO:0007669"/>
    <property type="project" value="UniProtKB-KW"/>
</dbReference>
<sequence length="356" mass="39281">MTVLQQASKRYPIMLFLLLSFGWTWLFWFGSLLFNDDWAIRKIITGMGFGPAIAAIVLSALRGKRCLQNSRKWWLWFGSSFMLLFISYLSMLLTGDSINAATFMQAVPPGITPINLLLSGVSAGIGAFIVAATLGGETPVFSGYLSLTRGVKWLLFASLLPALWLVAGLMVAYLLGEAPAGIMADLSWLTWLGYSIRSVLFTLLVVAIGEELGWRGWLLPALQQRFSPLVSAVLLGIVWGLWHFPLFVNGSYNEPPQMVFAKVGLCIFLSVIFSFFYNRTAGNVLVAILLHTALNSSQRFIPLSEHMGLFMLATIVLLPFIDKMWRKDVSALSRYKGCVTISATTAPDRNTKSGTA</sequence>
<evidence type="ECO:0000259" key="2">
    <source>
        <dbReference type="Pfam" id="PF02517"/>
    </source>
</evidence>
<feature type="transmembrane region" description="Helical" evidence="1">
    <location>
        <begin position="154"/>
        <end position="176"/>
    </location>
</feature>
<dbReference type="PANTHER" id="PTHR35797">
    <property type="entry name" value="PROTEASE-RELATED"/>
    <property type="match status" value="1"/>
</dbReference>
<dbReference type="Proteomes" id="UP001375382">
    <property type="component" value="Unassembled WGS sequence"/>
</dbReference>
<dbReference type="InterPro" id="IPR042150">
    <property type="entry name" value="MmRce1-like"/>
</dbReference>
<dbReference type="PANTHER" id="PTHR35797:SF1">
    <property type="entry name" value="PROTEASE"/>
    <property type="match status" value="1"/>
</dbReference>
<gene>
    <name evidence="3" type="ORF">MN202_18525</name>
</gene>
<feature type="transmembrane region" description="Helical" evidence="1">
    <location>
        <begin position="12"/>
        <end position="34"/>
    </location>
</feature>
<dbReference type="EMBL" id="JALAAR010000022">
    <property type="protein sequence ID" value="MEH8019238.1"/>
    <property type="molecule type" value="Genomic_DNA"/>
</dbReference>
<keyword evidence="3" id="KW-0378">Hydrolase</keyword>
<keyword evidence="1" id="KW-0812">Transmembrane</keyword>
<evidence type="ECO:0000256" key="1">
    <source>
        <dbReference type="SAM" id="Phobius"/>
    </source>
</evidence>
<evidence type="ECO:0000313" key="4">
    <source>
        <dbReference type="Proteomes" id="UP001375382"/>
    </source>
</evidence>
<keyword evidence="1" id="KW-1133">Transmembrane helix</keyword>
<feature type="transmembrane region" description="Helical" evidence="1">
    <location>
        <begin position="40"/>
        <end position="61"/>
    </location>
</feature>
<dbReference type="InterPro" id="IPR003675">
    <property type="entry name" value="Rce1/LyrA-like_dom"/>
</dbReference>
<accession>A0ABU8CCP3</accession>
<dbReference type="RefSeq" id="WP_335737636.1">
    <property type="nucleotide sequence ID" value="NZ_JALAAR010000022.1"/>
</dbReference>
<reference evidence="3 4" key="1">
    <citation type="journal article" date="2023" name="Ecotoxicol. Environ. Saf.">
        <title>Mercury remediation potential of mercury-resistant strain Rheinheimera metallidurans sp. nov. isolated from a municipal waste dumping site.</title>
        <authorList>
            <person name="Yadav V."/>
            <person name="Manjhi A."/>
            <person name="Vadakedath N."/>
        </authorList>
    </citation>
    <scope>NUCLEOTIDE SEQUENCE [LARGE SCALE GENOMIC DNA]</scope>
    <source>
        <strain evidence="3 4">E-49</strain>
    </source>
</reference>
<feature type="transmembrane region" description="Helical" evidence="1">
    <location>
        <begin position="307"/>
        <end position="325"/>
    </location>
</feature>
<keyword evidence="3" id="KW-0482">Metalloprotease</keyword>
<evidence type="ECO:0000313" key="3">
    <source>
        <dbReference type="EMBL" id="MEH8019238.1"/>
    </source>
</evidence>
<feature type="transmembrane region" description="Helical" evidence="1">
    <location>
        <begin position="114"/>
        <end position="134"/>
    </location>
</feature>
<feature type="transmembrane region" description="Helical" evidence="1">
    <location>
        <begin position="73"/>
        <end position="94"/>
    </location>
</feature>
<keyword evidence="1" id="KW-0472">Membrane</keyword>
<organism evidence="3 4">
    <name type="scientific">Rheinheimera muenzenbergensis</name>
    <dbReference type="NCBI Taxonomy" id="1193628"/>
    <lineage>
        <taxon>Bacteria</taxon>
        <taxon>Pseudomonadati</taxon>
        <taxon>Pseudomonadota</taxon>
        <taxon>Gammaproteobacteria</taxon>
        <taxon>Chromatiales</taxon>
        <taxon>Chromatiaceae</taxon>
        <taxon>Rheinheimera</taxon>
    </lineage>
</organism>
<keyword evidence="4" id="KW-1185">Reference proteome</keyword>
<protein>
    <submittedName>
        <fullName evidence="3">CPBP family intramembrane metalloprotease</fullName>
    </submittedName>
</protein>
<keyword evidence="3" id="KW-0645">Protease</keyword>
<feature type="domain" description="CAAX prenyl protease 2/Lysostaphin resistance protein A-like" evidence="2">
    <location>
        <begin position="198"/>
        <end position="296"/>
    </location>
</feature>
<feature type="transmembrane region" description="Helical" evidence="1">
    <location>
        <begin position="188"/>
        <end position="208"/>
    </location>
</feature>
<proteinExistence type="predicted"/>
<comment type="caution">
    <text evidence="3">The sequence shown here is derived from an EMBL/GenBank/DDBJ whole genome shotgun (WGS) entry which is preliminary data.</text>
</comment>